<evidence type="ECO:0000256" key="3">
    <source>
        <dbReference type="ARBA" id="ARBA00022692"/>
    </source>
</evidence>
<dbReference type="OrthoDB" id="2114471at2759"/>
<evidence type="ECO:0000313" key="8">
    <source>
        <dbReference type="EMBL" id="OQR81137.1"/>
    </source>
</evidence>
<feature type="transmembrane region" description="Helical" evidence="7">
    <location>
        <begin position="86"/>
        <end position="104"/>
    </location>
</feature>
<protein>
    <recommendedName>
        <fullName evidence="2">Transmembrane protein 107</fullName>
    </recommendedName>
</protein>
<dbReference type="GO" id="GO:1905515">
    <property type="term" value="P:non-motile cilium assembly"/>
    <property type="evidence" value="ECO:0007669"/>
    <property type="project" value="TreeGrafter"/>
</dbReference>
<comment type="subcellular location">
    <subcellularLocation>
        <location evidence="1">Membrane</location>
        <topology evidence="1">Multi-pass membrane protein</topology>
    </subcellularLocation>
</comment>
<keyword evidence="4" id="KW-0970">Cilium biogenesis/degradation</keyword>
<keyword evidence="9" id="KW-1185">Reference proteome</keyword>
<evidence type="ECO:0000313" key="9">
    <source>
        <dbReference type="Proteomes" id="UP000243579"/>
    </source>
</evidence>
<dbReference type="InterPro" id="IPR029248">
    <property type="entry name" value="TMEM107"/>
</dbReference>
<evidence type="ECO:0000256" key="5">
    <source>
        <dbReference type="ARBA" id="ARBA00022989"/>
    </source>
</evidence>
<evidence type="ECO:0000256" key="7">
    <source>
        <dbReference type="SAM" id="Phobius"/>
    </source>
</evidence>
<feature type="transmembrane region" description="Helical" evidence="7">
    <location>
        <begin position="110"/>
        <end position="130"/>
    </location>
</feature>
<dbReference type="EMBL" id="JNBR01002832">
    <property type="protein sequence ID" value="OQR81137.1"/>
    <property type="molecule type" value="Genomic_DNA"/>
</dbReference>
<sequence>MEDLLVPSRFVLTMGHLLVTGLAWKSREHNVAAALAPVVNATTTTKASILATASVEAAWVFAMLGFAISFWGVVHGASAFHPTAAAVHVSLHFAGSLLVSRFVLEQLHYIYLWYVVALVHVPTVLVEIIFATRM</sequence>
<evidence type="ECO:0000256" key="1">
    <source>
        <dbReference type="ARBA" id="ARBA00004141"/>
    </source>
</evidence>
<dbReference type="PANTHER" id="PTHR34341:SF1">
    <property type="entry name" value="TRANSMEMBRANE PROTEIN 107"/>
    <property type="match status" value="1"/>
</dbReference>
<organism evidence="8 9">
    <name type="scientific">Achlya hypogyna</name>
    <name type="common">Oomycete</name>
    <name type="synonym">Protoachlya hypogyna</name>
    <dbReference type="NCBI Taxonomy" id="1202772"/>
    <lineage>
        <taxon>Eukaryota</taxon>
        <taxon>Sar</taxon>
        <taxon>Stramenopiles</taxon>
        <taxon>Oomycota</taxon>
        <taxon>Saprolegniomycetes</taxon>
        <taxon>Saprolegniales</taxon>
        <taxon>Achlyaceae</taxon>
        <taxon>Achlya</taxon>
    </lineage>
</organism>
<dbReference type="GO" id="GO:0016020">
    <property type="term" value="C:membrane"/>
    <property type="evidence" value="ECO:0007669"/>
    <property type="project" value="UniProtKB-SubCell"/>
</dbReference>
<evidence type="ECO:0000256" key="6">
    <source>
        <dbReference type="ARBA" id="ARBA00023136"/>
    </source>
</evidence>
<keyword evidence="3 7" id="KW-0812">Transmembrane</keyword>
<dbReference type="GO" id="GO:0036038">
    <property type="term" value="C:MKS complex"/>
    <property type="evidence" value="ECO:0007669"/>
    <property type="project" value="TreeGrafter"/>
</dbReference>
<dbReference type="Proteomes" id="UP000243579">
    <property type="component" value="Unassembled WGS sequence"/>
</dbReference>
<name>A0A1V9Y603_ACHHY</name>
<evidence type="ECO:0000256" key="2">
    <source>
        <dbReference type="ARBA" id="ARBA00015652"/>
    </source>
</evidence>
<evidence type="ECO:0000256" key="4">
    <source>
        <dbReference type="ARBA" id="ARBA00022794"/>
    </source>
</evidence>
<keyword evidence="5 7" id="KW-1133">Transmembrane helix</keyword>
<feature type="transmembrane region" description="Helical" evidence="7">
    <location>
        <begin position="57"/>
        <end position="74"/>
    </location>
</feature>
<dbReference type="PANTHER" id="PTHR34341">
    <property type="entry name" value="TRANSMEMBRANE PROTEIN 107"/>
    <property type="match status" value="1"/>
</dbReference>
<dbReference type="AlphaFoldDB" id="A0A1V9Y603"/>
<accession>A0A1V9Y603</accession>
<dbReference type="GO" id="GO:1904491">
    <property type="term" value="P:protein localization to ciliary transition zone"/>
    <property type="evidence" value="ECO:0007669"/>
    <property type="project" value="TreeGrafter"/>
</dbReference>
<gene>
    <name evidence="8" type="ORF">ACHHYP_16740</name>
</gene>
<comment type="caution">
    <text evidence="8">The sequence shown here is derived from an EMBL/GenBank/DDBJ whole genome shotgun (WGS) entry which is preliminary data.</text>
</comment>
<dbReference type="Pfam" id="PF14995">
    <property type="entry name" value="TMEM107"/>
    <property type="match status" value="1"/>
</dbReference>
<reference evidence="8 9" key="1">
    <citation type="journal article" date="2014" name="Genome Biol. Evol.">
        <title>The secreted proteins of Achlya hypogyna and Thraustotheca clavata identify the ancestral oomycete secretome and reveal gene acquisitions by horizontal gene transfer.</title>
        <authorList>
            <person name="Misner I."/>
            <person name="Blouin N."/>
            <person name="Leonard G."/>
            <person name="Richards T.A."/>
            <person name="Lane C.E."/>
        </authorList>
    </citation>
    <scope>NUCLEOTIDE SEQUENCE [LARGE SCALE GENOMIC DNA]</scope>
    <source>
        <strain evidence="8 9">ATCC 48635</strain>
    </source>
</reference>
<keyword evidence="6 7" id="KW-0472">Membrane</keyword>
<proteinExistence type="predicted"/>